<dbReference type="EMBL" id="CAEZTZ010000099">
    <property type="protein sequence ID" value="CAB4587751.1"/>
    <property type="molecule type" value="Genomic_DNA"/>
</dbReference>
<dbReference type="PIRSF" id="PIRSF037394">
    <property type="entry name" value="ABC_thiamine-permease_YkoE_prd"/>
    <property type="match status" value="1"/>
</dbReference>
<evidence type="ECO:0000313" key="3">
    <source>
        <dbReference type="EMBL" id="CAB4587751.1"/>
    </source>
</evidence>
<evidence type="ECO:0000313" key="2">
    <source>
        <dbReference type="EMBL" id="CAB4537903.1"/>
    </source>
</evidence>
<evidence type="ECO:0000256" key="1">
    <source>
        <dbReference type="SAM" id="Phobius"/>
    </source>
</evidence>
<organism evidence="2">
    <name type="scientific">freshwater metagenome</name>
    <dbReference type="NCBI Taxonomy" id="449393"/>
    <lineage>
        <taxon>unclassified sequences</taxon>
        <taxon>metagenomes</taxon>
        <taxon>ecological metagenomes</taxon>
    </lineage>
</organism>
<accession>A0A6J6BHK5</accession>
<keyword evidence="1" id="KW-1133">Transmembrane helix</keyword>
<feature type="transmembrane region" description="Helical" evidence="1">
    <location>
        <begin position="13"/>
        <end position="35"/>
    </location>
</feature>
<dbReference type="InterPro" id="IPR017195">
    <property type="entry name" value="ABC_thiamin-permease_prd"/>
</dbReference>
<reference evidence="2" key="1">
    <citation type="submission" date="2020-05" db="EMBL/GenBank/DDBJ databases">
        <authorList>
            <person name="Chiriac C."/>
            <person name="Salcher M."/>
            <person name="Ghai R."/>
            <person name="Kavagutti S V."/>
        </authorList>
    </citation>
    <scope>NUCLEOTIDE SEQUENCE</scope>
</reference>
<feature type="transmembrane region" description="Helical" evidence="1">
    <location>
        <begin position="153"/>
        <end position="174"/>
    </location>
</feature>
<keyword evidence="1" id="KW-0472">Membrane</keyword>
<feature type="transmembrane region" description="Helical" evidence="1">
    <location>
        <begin position="120"/>
        <end position="141"/>
    </location>
</feature>
<gene>
    <name evidence="2" type="ORF">UFOPK1413_00580</name>
    <name evidence="3" type="ORF">UFOPK1767_00757</name>
</gene>
<protein>
    <submittedName>
        <fullName evidence="2">Unannotated protein</fullName>
    </submittedName>
</protein>
<dbReference type="AlphaFoldDB" id="A0A6J6BHK5"/>
<proteinExistence type="predicted"/>
<feature type="transmembrane region" description="Helical" evidence="1">
    <location>
        <begin position="79"/>
        <end position="100"/>
    </location>
</feature>
<dbReference type="EMBL" id="CAEZSG010000076">
    <property type="protein sequence ID" value="CAB4537903.1"/>
    <property type="molecule type" value="Genomic_DNA"/>
</dbReference>
<sequence>MNYTFSGWRTVDLIVAAVLAVASGVIFVAWNSLYAPLSLGLSGLTPGFVALLDGVWLIGGLLVALVIRRPGAAVLGEMIAASVSAIIGNQWGFTVLLFGFAQGMAMELGFHLMRRNKVDFFIVAAAGAFGGVVQGTLEYFYFYVGTGVEFATIYIASAAASGAILGAGLSVLLVRALSKTGILATFGR</sequence>
<dbReference type="Pfam" id="PF09819">
    <property type="entry name" value="ABC_cobalt"/>
    <property type="match status" value="1"/>
</dbReference>
<feature type="transmembrane region" description="Helical" evidence="1">
    <location>
        <begin position="47"/>
        <end position="67"/>
    </location>
</feature>
<name>A0A6J6BHK5_9ZZZZ</name>
<keyword evidence="1" id="KW-0812">Transmembrane</keyword>